<gene>
    <name evidence="1" type="ORF">ACJDT4_23265</name>
</gene>
<dbReference type="SFLD" id="SFLDG01129">
    <property type="entry name" value="C1.5:_HAD__Beta-PGM__Phosphata"/>
    <property type="match status" value="1"/>
</dbReference>
<dbReference type="Gene3D" id="1.10.150.240">
    <property type="entry name" value="Putative phosphatase, domain 2"/>
    <property type="match status" value="1"/>
</dbReference>
<protein>
    <submittedName>
        <fullName evidence="1">HAD family hydrolase</fullName>
    </submittedName>
</protein>
<dbReference type="SFLD" id="SFLDS00003">
    <property type="entry name" value="Haloacid_Dehalogenase"/>
    <property type="match status" value="1"/>
</dbReference>
<dbReference type="InterPro" id="IPR023214">
    <property type="entry name" value="HAD_sf"/>
</dbReference>
<evidence type="ECO:0000313" key="1">
    <source>
        <dbReference type="EMBL" id="MFL0253331.1"/>
    </source>
</evidence>
<comment type="caution">
    <text evidence="1">The sequence shown here is derived from an EMBL/GenBank/DDBJ whole genome shotgun (WGS) entry which is preliminary data.</text>
</comment>
<proteinExistence type="predicted"/>
<dbReference type="InterPro" id="IPR036412">
    <property type="entry name" value="HAD-like_sf"/>
</dbReference>
<dbReference type="GO" id="GO:0016787">
    <property type="term" value="F:hydrolase activity"/>
    <property type="evidence" value="ECO:0007669"/>
    <property type="project" value="UniProtKB-KW"/>
</dbReference>
<accession>A0ABW8TM07</accession>
<dbReference type="InterPro" id="IPR023198">
    <property type="entry name" value="PGP-like_dom2"/>
</dbReference>
<dbReference type="PANTHER" id="PTHR18901">
    <property type="entry name" value="2-DEOXYGLUCOSE-6-PHOSPHATE PHOSPHATASE 2"/>
    <property type="match status" value="1"/>
</dbReference>
<dbReference type="Gene3D" id="3.40.50.1000">
    <property type="entry name" value="HAD superfamily/HAD-like"/>
    <property type="match status" value="1"/>
</dbReference>
<keyword evidence="2" id="KW-1185">Reference proteome</keyword>
<dbReference type="NCBIfam" id="TIGR01509">
    <property type="entry name" value="HAD-SF-IA-v3"/>
    <property type="match status" value="1"/>
</dbReference>
<dbReference type="InterPro" id="IPR006439">
    <property type="entry name" value="HAD-SF_hydro_IA"/>
</dbReference>
<sequence length="221" mass="24544">MNKVIIFDMDGVIVDTEPIYREINKKLYKELGAEITLEEQFSFVGNGSRIIWTKVKNKANLKQSVEELMELSKNRKYEYLSKIGSKITLIRGIEQLLSSLKNNGFSIVMASSSPKKNIEVILNRVKLIDYFQYIVSGEDVVNGKPNPDIFLKAAEKLKAKASDCTVIEDSNNGVTGAKAAGMKCVGFRNLNSGNQDLSKADIILEAFDEEGIGKIIELASK</sequence>
<dbReference type="SFLD" id="SFLDG01135">
    <property type="entry name" value="C1.5.6:_HAD__Beta-PGM__Phospha"/>
    <property type="match status" value="1"/>
</dbReference>
<reference evidence="1 2" key="1">
    <citation type="submission" date="2024-11" db="EMBL/GenBank/DDBJ databases">
        <authorList>
            <person name="Heng Y.C."/>
            <person name="Lim A.C.H."/>
            <person name="Lee J.K.Y."/>
            <person name="Kittelmann S."/>
        </authorList>
    </citation>
    <scope>NUCLEOTIDE SEQUENCE [LARGE SCALE GENOMIC DNA]</scope>
    <source>
        <strain evidence="1 2">WILCCON 0114</strain>
    </source>
</reference>
<dbReference type="SUPFAM" id="SSF56784">
    <property type="entry name" value="HAD-like"/>
    <property type="match status" value="1"/>
</dbReference>
<dbReference type="InterPro" id="IPR041492">
    <property type="entry name" value="HAD_2"/>
</dbReference>
<keyword evidence="1" id="KW-0378">Hydrolase</keyword>
<dbReference type="RefSeq" id="WP_406790000.1">
    <property type="nucleotide sequence ID" value="NZ_JBJIAA010000036.1"/>
</dbReference>
<evidence type="ECO:0000313" key="2">
    <source>
        <dbReference type="Proteomes" id="UP001623592"/>
    </source>
</evidence>
<dbReference type="PANTHER" id="PTHR18901:SF38">
    <property type="entry name" value="PSEUDOURIDINE-5'-PHOSPHATASE"/>
    <property type="match status" value="1"/>
</dbReference>
<name>A0ABW8TM07_9CLOT</name>
<dbReference type="NCBIfam" id="TIGR01549">
    <property type="entry name" value="HAD-SF-IA-v1"/>
    <property type="match status" value="1"/>
</dbReference>
<organism evidence="1 2">
    <name type="scientific">Clostridium neuense</name>
    <dbReference type="NCBI Taxonomy" id="1728934"/>
    <lineage>
        <taxon>Bacteria</taxon>
        <taxon>Bacillati</taxon>
        <taxon>Bacillota</taxon>
        <taxon>Clostridia</taxon>
        <taxon>Eubacteriales</taxon>
        <taxon>Clostridiaceae</taxon>
        <taxon>Clostridium</taxon>
    </lineage>
</organism>
<dbReference type="EMBL" id="JBJIAA010000036">
    <property type="protein sequence ID" value="MFL0253331.1"/>
    <property type="molecule type" value="Genomic_DNA"/>
</dbReference>
<dbReference type="Pfam" id="PF13419">
    <property type="entry name" value="HAD_2"/>
    <property type="match status" value="1"/>
</dbReference>
<dbReference type="Proteomes" id="UP001623592">
    <property type="component" value="Unassembled WGS sequence"/>
</dbReference>
<dbReference type="PRINTS" id="PR00413">
    <property type="entry name" value="HADHALOGNASE"/>
</dbReference>